<keyword evidence="6 8" id="KW-0408">Iron</keyword>
<dbReference type="CDD" id="cd11031">
    <property type="entry name" value="Cyp158A-like"/>
    <property type="match status" value="1"/>
</dbReference>
<organism evidence="9 10">
    <name type="scientific">Saccharothrix xinjiangensis</name>
    <dbReference type="NCBI Taxonomy" id="204798"/>
    <lineage>
        <taxon>Bacteria</taxon>
        <taxon>Bacillati</taxon>
        <taxon>Actinomycetota</taxon>
        <taxon>Actinomycetes</taxon>
        <taxon>Pseudonocardiales</taxon>
        <taxon>Pseudonocardiaceae</taxon>
        <taxon>Saccharothrix</taxon>
    </lineage>
</organism>
<dbReference type="PRINTS" id="PR00359">
    <property type="entry name" value="BP450"/>
</dbReference>
<name>A0ABV9Y0T8_9PSEU</name>
<dbReference type="InterPro" id="IPR017972">
    <property type="entry name" value="Cyt_P450_CS"/>
</dbReference>
<evidence type="ECO:0000313" key="10">
    <source>
        <dbReference type="Proteomes" id="UP001595833"/>
    </source>
</evidence>
<evidence type="ECO:0000256" key="2">
    <source>
        <dbReference type="ARBA" id="ARBA00010617"/>
    </source>
</evidence>
<reference evidence="10" key="1">
    <citation type="journal article" date="2019" name="Int. J. Syst. Evol. Microbiol.">
        <title>The Global Catalogue of Microorganisms (GCM) 10K type strain sequencing project: providing services to taxonomists for standard genome sequencing and annotation.</title>
        <authorList>
            <consortium name="The Broad Institute Genomics Platform"/>
            <consortium name="The Broad Institute Genome Sequencing Center for Infectious Disease"/>
            <person name="Wu L."/>
            <person name="Ma J."/>
        </authorList>
    </citation>
    <scope>NUCLEOTIDE SEQUENCE [LARGE SCALE GENOMIC DNA]</scope>
    <source>
        <strain evidence="10">KCTC 12848</strain>
    </source>
</reference>
<dbReference type="Pfam" id="PF00067">
    <property type="entry name" value="p450"/>
    <property type="match status" value="1"/>
</dbReference>
<evidence type="ECO:0000256" key="7">
    <source>
        <dbReference type="ARBA" id="ARBA00023033"/>
    </source>
</evidence>
<sequence>MTVQLPFTQRHPLRVSPELTALIGSGAAHRVRTVVGDEAWLVTDYDEVRALLSDDRLGRAHRAPETAARAGASALFGGPMGDFDTERVDHLRLRRLLQPHFTPRRMRAIQPRVEALAEELVEDVARATPPVDLHRALALPLPILVICELIGVPYADRDDFRAWSDATGDIRDAARSLDGLGKLYEYGRGLVARKRREPAEDVLSWLAAAEDVGDEEAAVLAMGLLFAGHETTVVQIGMGALGLLANPDQWRALRDDPSLVPGAVDEIMRIPGISGGGVPRYARVDLEIGGAEVKAGDLVLLDIGAANHDPEVFPDPDRVDVTRRAAHHLSFGHGIHYCIGAPLARLELQAVFSRLPARFPTMGLAVPPEELGMRRDALTGGVTALPVTW</sequence>
<gene>
    <name evidence="9" type="ORF">ACFPFM_16270</name>
</gene>
<keyword evidence="4 8" id="KW-0479">Metal-binding</keyword>
<dbReference type="PROSITE" id="PS00086">
    <property type="entry name" value="CYTOCHROME_P450"/>
    <property type="match status" value="1"/>
</dbReference>
<evidence type="ECO:0000256" key="1">
    <source>
        <dbReference type="ARBA" id="ARBA00001971"/>
    </source>
</evidence>
<proteinExistence type="inferred from homology"/>
<evidence type="ECO:0000313" key="9">
    <source>
        <dbReference type="EMBL" id="MFC5055314.1"/>
    </source>
</evidence>
<dbReference type="InterPro" id="IPR002397">
    <property type="entry name" value="Cyt_P450_B"/>
</dbReference>
<dbReference type="SUPFAM" id="SSF48264">
    <property type="entry name" value="Cytochrome P450"/>
    <property type="match status" value="1"/>
</dbReference>
<dbReference type="InterPro" id="IPR036396">
    <property type="entry name" value="Cyt_P450_sf"/>
</dbReference>
<evidence type="ECO:0000256" key="8">
    <source>
        <dbReference type="RuleBase" id="RU000461"/>
    </source>
</evidence>
<dbReference type="EMBL" id="JBHSJB010000012">
    <property type="protein sequence ID" value="MFC5055314.1"/>
    <property type="molecule type" value="Genomic_DNA"/>
</dbReference>
<evidence type="ECO:0000256" key="3">
    <source>
        <dbReference type="ARBA" id="ARBA00022617"/>
    </source>
</evidence>
<accession>A0ABV9Y0T8</accession>
<comment type="similarity">
    <text evidence="2 8">Belongs to the cytochrome P450 family.</text>
</comment>
<keyword evidence="5 8" id="KW-0560">Oxidoreductase</keyword>
<comment type="caution">
    <text evidence="9">The sequence shown here is derived from an EMBL/GenBank/DDBJ whole genome shotgun (WGS) entry which is preliminary data.</text>
</comment>
<dbReference type="Gene3D" id="1.10.630.10">
    <property type="entry name" value="Cytochrome P450"/>
    <property type="match status" value="1"/>
</dbReference>
<evidence type="ECO:0000256" key="4">
    <source>
        <dbReference type="ARBA" id="ARBA00022723"/>
    </source>
</evidence>
<dbReference type="RefSeq" id="WP_344040365.1">
    <property type="nucleotide sequence ID" value="NZ_BAAAKE010000022.1"/>
</dbReference>
<dbReference type="Proteomes" id="UP001595833">
    <property type="component" value="Unassembled WGS sequence"/>
</dbReference>
<keyword evidence="7 8" id="KW-0503">Monooxygenase</keyword>
<keyword evidence="10" id="KW-1185">Reference proteome</keyword>
<dbReference type="InterPro" id="IPR001128">
    <property type="entry name" value="Cyt_P450"/>
</dbReference>
<evidence type="ECO:0000256" key="6">
    <source>
        <dbReference type="ARBA" id="ARBA00023004"/>
    </source>
</evidence>
<dbReference type="PANTHER" id="PTHR46696">
    <property type="entry name" value="P450, PUTATIVE (EUROFUNG)-RELATED"/>
    <property type="match status" value="1"/>
</dbReference>
<comment type="cofactor">
    <cofactor evidence="1">
        <name>heme</name>
        <dbReference type="ChEBI" id="CHEBI:30413"/>
    </cofactor>
</comment>
<evidence type="ECO:0000256" key="5">
    <source>
        <dbReference type="ARBA" id="ARBA00023002"/>
    </source>
</evidence>
<protein>
    <submittedName>
        <fullName evidence="9">Cytochrome P450</fullName>
    </submittedName>
</protein>
<dbReference type="PANTHER" id="PTHR46696:SF5">
    <property type="entry name" value="CYTOCHROME P450 BJ-1"/>
    <property type="match status" value="1"/>
</dbReference>
<dbReference type="PRINTS" id="PR00385">
    <property type="entry name" value="P450"/>
</dbReference>
<keyword evidence="3 8" id="KW-0349">Heme</keyword>